<protein>
    <recommendedName>
        <fullName evidence="6">Developmental regulator</fullName>
    </recommendedName>
</protein>
<proteinExistence type="predicted"/>
<feature type="region of interest" description="Disordered" evidence="1">
    <location>
        <begin position="248"/>
        <end position="384"/>
    </location>
</feature>
<dbReference type="Proteomes" id="UP000044602">
    <property type="component" value="Unassembled WGS sequence"/>
</dbReference>
<organism evidence="3 5">
    <name type="scientific">Verticillium longisporum</name>
    <name type="common">Verticillium dahliae var. longisporum</name>
    <dbReference type="NCBI Taxonomy" id="100787"/>
    <lineage>
        <taxon>Eukaryota</taxon>
        <taxon>Fungi</taxon>
        <taxon>Dikarya</taxon>
        <taxon>Ascomycota</taxon>
        <taxon>Pezizomycotina</taxon>
        <taxon>Sordariomycetes</taxon>
        <taxon>Hypocreomycetidae</taxon>
        <taxon>Glomerellales</taxon>
        <taxon>Plectosphaerellaceae</taxon>
        <taxon>Verticillium</taxon>
    </lineage>
</organism>
<reference evidence="4 5" key="1">
    <citation type="submission" date="2015-05" db="EMBL/GenBank/DDBJ databases">
        <authorList>
            <person name="Fogelqvist Johan"/>
        </authorList>
    </citation>
    <scope>NUCLEOTIDE SEQUENCE [LARGE SCALE GENOMIC DNA]</scope>
    <source>
        <strain evidence="2">VL1</strain>
        <strain evidence="3">VL2</strain>
    </source>
</reference>
<feature type="region of interest" description="Disordered" evidence="1">
    <location>
        <begin position="57"/>
        <end position="108"/>
    </location>
</feature>
<evidence type="ECO:0008006" key="6">
    <source>
        <dbReference type="Google" id="ProtNLM"/>
    </source>
</evidence>
<dbReference type="EMBL" id="CVQH01021195">
    <property type="protein sequence ID" value="CRK29623.1"/>
    <property type="molecule type" value="Genomic_DNA"/>
</dbReference>
<dbReference type="STRING" id="100787.A0A0G4ND61"/>
<keyword evidence="4" id="KW-1185">Reference proteome</keyword>
<evidence type="ECO:0000313" key="2">
    <source>
        <dbReference type="EMBL" id="CRK29623.1"/>
    </source>
</evidence>
<feature type="compositionally biased region" description="Basic and acidic residues" evidence="1">
    <location>
        <begin position="262"/>
        <end position="300"/>
    </location>
</feature>
<evidence type="ECO:0000256" key="1">
    <source>
        <dbReference type="SAM" id="MobiDB-lite"/>
    </source>
</evidence>
<dbReference type="EMBL" id="CVQI01033939">
    <property type="protein sequence ID" value="CRK44284.1"/>
    <property type="molecule type" value="Genomic_DNA"/>
</dbReference>
<name>A0A0G4ND61_VERLO</name>
<dbReference type="AlphaFoldDB" id="A0A0G4ND61"/>
<accession>A0A0G4ND61</accession>
<evidence type="ECO:0000313" key="5">
    <source>
        <dbReference type="Proteomes" id="UP000045706"/>
    </source>
</evidence>
<sequence length="384" mass="42285">MPTYLCHGFRWHRPSIRVYVVVQNIDDAAPEWIIGPESSNAILESFYTNFDFLPEARPASGDCQQQQQRKKAAAGTGASKRRNGSQAHNDAADPFAKPPPPVPPEEDGVLLNSWSAVKLLEEYDPTDLTSVSRPYAFVADHVVRIDLSVSVVEEMAGYEERMGRDSAGGRAMAAASSDDFNNGKAGHKKGATSGKKAGWLEKLRDQLQKGEDIRWYVVVCGDEERAVCEELLEAPREQLEPRHIAELMRQEPMLEPAMRSFDAPRGEGHRPNKLSMDRPPEGETRPRTGSRETRYSRDRSGSASKRVTGGYSPFPPPPSAAPPTHKKATSVGVPPAPTREPPPAREQRPATAHPQPVTESNVGVKTPHKSRSLRRLFGMKEGSS</sequence>
<dbReference type="Proteomes" id="UP000045706">
    <property type="component" value="Unassembled WGS sequence"/>
</dbReference>
<gene>
    <name evidence="2" type="ORF">BN1708_005031</name>
    <name evidence="3" type="ORF">BN1723_000970</name>
</gene>
<evidence type="ECO:0000313" key="3">
    <source>
        <dbReference type="EMBL" id="CRK44284.1"/>
    </source>
</evidence>
<feature type="region of interest" description="Disordered" evidence="1">
    <location>
        <begin position="174"/>
        <end position="193"/>
    </location>
</feature>
<evidence type="ECO:0000313" key="4">
    <source>
        <dbReference type="Proteomes" id="UP000044602"/>
    </source>
</evidence>